<dbReference type="FunFam" id="1.10.510.10:FF:000778">
    <property type="entry name" value="Kinase family protein"/>
    <property type="match status" value="1"/>
</dbReference>
<dbReference type="SUPFAM" id="SSF56112">
    <property type="entry name" value="Protein kinase-like (PK-like)"/>
    <property type="match status" value="1"/>
</dbReference>
<feature type="region of interest" description="Disordered" evidence="1">
    <location>
        <begin position="602"/>
        <end position="678"/>
    </location>
</feature>
<feature type="compositionally biased region" description="Polar residues" evidence="1">
    <location>
        <begin position="625"/>
        <end position="634"/>
    </location>
</feature>
<dbReference type="GO" id="GO:0004674">
    <property type="term" value="F:protein serine/threonine kinase activity"/>
    <property type="evidence" value="ECO:0007669"/>
    <property type="project" value="TreeGrafter"/>
</dbReference>
<dbReference type="RefSeq" id="XP_020105966.1">
    <property type="nucleotide sequence ID" value="XM_020250377.1"/>
</dbReference>
<dbReference type="Gene3D" id="1.10.510.10">
    <property type="entry name" value="Transferase(Phosphotransferase) domain 1"/>
    <property type="match status" value="1"/>
</dbReference>
<reference evidence="3" key="1">
    <citation type="journal article" date="2015" name="Nat. Genet.">
        <title>The pineapple genome and the evolution of CAM photosynthesis.</title>
        <authorList>
            <person name="Ming R."/>
            <person name="VanBuren R."/>
            <person name="Wai C.M."/>
            <person name="Tang H."/>
            <person name="Schatz M.C."/>
            <person name="Bowers J.E."/>
            <person name="Lyons E."/>
            <person name="Wang M.L."/>
            <person name="Chen J."/>
            <person name="Biggers E."/>
            <person name="Zhang J."/>
            <person name="Huang L."/>
            <person name="Zhang L."/>
            <person name="Miao W."/>
            <person name="Zhang J."/>
            <person name="Ye Z."/>
            <person name="Miao C."/>
            <person name="Lin Z."/>
            <person name="Wang H."/>
            <person name="Zhou H."/>
            <person name="Yim W.C."/>
            <person name="Priest H.D."/>
            <person name="Zheng C."/>
            <person name="Woodhouse M."/>
            <person name="Edger P.P."/>
            <person name="Guyot R."/>
            <person name="Guo H.B."/>
            <person name="Guo H."/>
            <person name="Zheng G."/>
            <person name="Singh R."/>
            <person name="Sharma A."/>
            <person name="Min X."/>
            <person name="Zheng Y."/>
            <person name="Lee H."/>
            <person name="Gurtowski J."/>
            <person name="Sedlazeck F.J."/>
            <person name="Harkess A."/>
            <person name="McKain M.R."/>
            <person name="Liao Z."/>
            <person name="Fang J."/>
            <person name="Liu J."/>
            <person name="Zhang X."/>
            <person name="Zhang Q."/>
            <person name="Hu W."/>
            <person name="Qin Y."/>
            <person name="Wang K."/>
            <person name="Chen L.Y."/>
            <person name="Shirley N."/>
            <person name="Lin Y.R."/>
            <person name="Liu L.Y."/>
            <person name="Hernandez A.G."/>
            <person name="Wright C.L."/>
            <person name="Bulone V."/>
            <person name="Tuskan G.A."/>
            <person name="Heath K."/>
            <person name="Zee F."/>
            <person name="Moore P.H."/>
            <person name="Sunkar R."/>
            <person name="Leebens-Mack J.H."/>
            <person name="Mockler T."/>
            <person name="Bennetzen J.L."/>
            <person name="Freeling M."/>
            <person name="Sankoff D."/>
            <person name="Paterson A.H."/>
            <person name="Zhu X."/>
            <person name="Yang X."/>
            <person name="Smith J.A."/>
            <person name="Cushman J.C."/>
            <person name="Paull R.E."/>
            <person name="Yu Q."/>
        </authorList>
    </citation>
    <scope>NUCLEOTIDE SEQUENCE [LARGE SCALE GENOMIC DNA]</scope>
    <source>
        <strain evidence="3">cv. F153</strain>
    </source>
</reference>
<protein>
    <submittedName>
        <fullName evidence="4 5">Mitogen-activated protein kinase kinase kinase MLK4-like</fullName>
    </submittedName>
</protein>
<proteinExistence type="predicted"/>
<evidence type="ECO:0000256" key="1">
    <source>
        <dbReference type="SAM" id="MobiDB-lite"/>
    </source>
</evidence>
<organism evidence="5">
    <name type="scientific">Ananas comosus</name>
    <name type="common">Pineapple</name>
    <name type="synonym">Ananas ananas</name>
    <dbReference type="NCBI Taxonomy" id="4615"/>
    <lineage>
        <taxon>Eukaryota</taxon>
        <taxon>Viridiplantae</taxon>
        <taxon>Streptophyta</taxon>
        <taxon>Embryophyta</taxon>
        <taxon>Tracheophyta</taxon>
        <taxon>Spermatophyta</taxon>
        <taxon>Magnoliopsida</taxon>
        <taxon>Liliopsida</taxon>
        <taxon>Poales</taxon>
        <taxon>Bromeliaceae</taxon>
        <taxon>Bromelioideae</taxon>
        <taxon>Ananas</taxon>
    </lineage>
</organism>
<name>A0A6P5GBG0_ANACO</name>
<dbReference type="Pfam" id="PF06760">
    <property type="entry name" value="DUF1221"/>
    <property type="match status" value="1"/>
</dbReference>
<dbReference type="Gramene" id="Aco006075.1.mrna1">
    <property type="protein sequence ID" value="Aco006075.1.mrna1"/>
    <property type="gene ID" value="Aco006075.1.path1"/>
</dbReference>
<gene>
    <name evidence="4 5" type="primary">LOC109722345</name>
</gene>
<dbReference type="InterPro" id="IPR010632">
    <property type="entry name" value="DUF1221"/>
</dbReference>
<reference evidence="4 5" key="2">
    <citation type="submission" date="2025-04" db="UniProtKB">
        <authorList>
            <consortium name="RefSeq"/>
        </authorList>
    </citation>
    <scope>IDENTIFICATION</scope>
    <source>
        <tissue evidence="4 5">Leaf</tissue>
    </source>
</reference>
<evidence type="ECO:0000313" key="5">
    <source>
        <dbReference type="RefSeq" id="XP_020105966.1"/>
    </source>
</evidence>
<dbReference type="Proteomes" id="UP000515123">
    <property type="component" value="Linkage group 16"/>
</dbReference>
<feature type="domain" description="Protein kinase" evidence="2">
    <location>
        <begin position="224"/>
        <end position="502"/>
    </location>
</feature>
<dbReference type="PROSITE" id="PS50011">
    <property type="entry name" value="PROTEIN_KINASE_DOM"/>
    <property type="match status" value="1"/>
</dbReference>
<dbReference type="PANTHER" id="PTHR44329:SF260">
    <property type="entry name" value="PROTEIN KINASE DOMAIN-CONTAINING PROTEIN"/>
    <property type="match status" value="1"/>
</dbReference>
<dbReference type="AlphaFoldDB" id="A0A6P5GBG0"/>
<accession>A0A6P5GBG0</accession>
<evidence type="ECO:0000313" key="3">
    <source>
        <dbReference type="Proteomes" id="UP000515123"/>
    </source>
</evidence>
<dbReference type="InterPro" id="IPR000719">
    <property type="entry name" value="Prot_kinase_dom"/>
</dbReference>
<keyword evidence="3" id="KW-1185">Reference proteome</keyword>
<dbReference type="Pfam" id="PF07714">
    <property type="entry name" value="PK_Tyr_Ser-Thr"/>
    <property type="match status" value="1"/>
</dbReference>
<dbReference type="InterPro" id="IPR051681">
    <property type="entry name" value="Ser/Thr_Kinases-Pseudokinases"/>
</dbReference>
<dbReference type="RefSeq" id="XP_020105965.1">
    <property type="nucleotide sequence ID" value="XM_020250376.1"/>
</dbReference>
<dbReference type="InterPro" id="IPR011009">
    <property type="entry name" value="Kinase-like_dom_sf"/>
</dbReference>
<dbReference type="PANTHER" id="PTHR44329">
    <property type="entry name" value="SERINE/THREONINE-PROTEIN KINASE TNNI3K-RELATED"/>
    <property type="match status" value="1"/>
</dbReference>
<evidence type="ECO:0000313" key="4">
    <source>
        <dbReference type="RefSeq" id="XP_020105965.1"/>
    </source>
</evidence>
<dbReference type="OrthoDB" id="4062651at2759"/>
<dbReference type="InterPro" id="IPR001245">
    <property type="entry name" value="Ser-Thr/Tyr_kinase_cat_dom"/>
</dbReference>
<dbReference type="GO" id="GO:0005524">
    <property type="term" value="F:ATP binding"/>
    <property type="evidence" value="ECO:0007669"/>
    <property type="project" value="InterPro"/>
</dbReference>
<dbReference type="GeneID" id="109722345"/>
<sequence length="678" mass="77601">MEQFRQIGEALGSIRALMVFREELRINRRQCALLVDAFILAFEIIAGEIRAHLLFDEKFAKWKALEHPLRELHRIFREGEQYIRHCLEPRDWWAKAVALNQSADCVEFHLHNLLWCVPVVLEAVESVGEITGCDQEEIGKKRLLFSKKYEKEWMDPKIFQLKYGKTYMVSEEFCARLDSAWKEDKWVLSQMIEEKRSSGLRTKQENRLAEILLGLKGKLHPASVFTSDYQVRRKFGSIGQFKEVQWMGESFAVKHMIGDIEPLTNEIALLSSINHPNVIHYMYSFYDEEKRECFIVMELMSKDLSNHIKEICCPRRRIPFPLLVAVDIMLQIARGMEYLHSRKIYHGDLNPSNVLVKARSSSPDGYLHVKVAGFALSPMKNTTKVSTNQGANANPCIWYAPEVLEQEQVGEGKGSKCTEKGDVYSFSMICFELLTGKIPFEDNHLQGDKMSKNIRVGERPLFPSQTPKYLTSLTKRCWHADPAQRPTFSSICRVLRYVKRFLIMNPDHGQADSLAPPVDYFDLEMSLSKRFASWQRKEAPRVSEIPFQMFAFRVLEREKTSVNVKDRSSESGSEGASVYGDENGFGAILHDDVVSISNGSVKSLPHIGSDNSKKISAKKVDGKTNKQTGVQQKARTVKPPQLTSRRSLRMNFDSQLQQMVMSPGRRRTSGHASDSELT</sequence>
<evidence type="ECO:0000259" key="2">
    <source>
        <dbReference type="PROSITE" id="PS50011"/>
    </source>
</evidence>